<reference evidence="2 3" key="1">
    <citation type="journal article" date="2016" name="Eur. J. Clin. Microbiol. Infect. Dis.">
        <title>Whole genome sequencing as a tool for phylogenetic analysis of clinical strains of Mitis group streptococci.</title>
        <authorList>
            <person name="Rasmussen L.H."/>
            <person name="Dargis R."/>
            <person name="Hojholt K."/>
            <person name="Christensen J.J."/>
            <person name="Skovgaard O."/>
            <person name="Justesen U.S."/>
            <person name="Rosenvinge F.S."/>
            <person name="Moser C."/>
            <person name="Lukjancenko O."/>
            <person name="Rasmussen S."/>
            <person name="Nielsen X.C."/>
        </authorList>
    </citation>
    <scope>NUCLEOTIDE SEQUENCE [LARGE SCALE GENOMIC DNA]</scope>
    <source>
        <strain evidence="2 3">RH_9883_08</strain>
    </source>
</reference>
<feature type="coiled-coil region" evidence="1">
    <location>
        <begin position="88"/>
        <end position="115"/>
    </location>
</feature>
<feature type="coiled-coil region" evidence="1">
    <location>
        <begin position="28"/>
        <end position="58"/>
    </location>
</feature>
<gene>
    <name evidence="2" type="ORF">B7708_01010</name>
</gene>
<comment type="caution">
    <text evidence="2">The sequence shown here is derived from an EMBL/GenBank/DDBJ whole genome shotgun (WGS) entry which is preliminary data.</text>
</comment>
<evidence type="ECO:0000313" key="3">
    <source>
        <dbReference type="Proteomes" id="UP000193780"/>
    </source>
</evidence>
<keyword evidence="1" id="KW-0175">Coiled coil</keyword>
<dbReference type="RefSeq" id="WP_084973092.1">
    <property type="nucleotide sequence ID" value="NZ_NCUX01000026.1"/>
</dbReference>
<proteinExistence type="predicted"/>
<protein>
    <submittedName>
        <fullName evidence="2">Uncharacterized protein</fullName>
    </submittedName>
</protein>
<dbReference type="AlphaFoldDB" id="A0A1X1J4H4"/>
<evidence type="ECO:0000256" key="1">
    <source>
        <dbReference type="SAM" id="Coils"/>
    </source>
</evidence>
<dbReference type="EMBL" id="NCUX01000026">
    <property type="protein sequence ID" value="ORO80215.1"/>
    <property type="molecule type" value="Genomic_DNA"/>
</dbReference>
<sequence>MSKQSQIAALQSQAASVEQQKAGYVAKVQEIKKIYDELSKLKNDFNNEKTSLNTLKNEDSNDWTGNLYKTQFKQPVGNLVEKELNKTITAIDTNMDRLIDKMNEYENKIYELDGLLGHLASMINNILGTIEKWFN</sequence>
<name>A0A1X1J4H4_STROR</name>
<dbReference type="InterPro" id="IPR031681">
    <property type="entry name" value="YwqH-like"/>
</dbReference>
<evidence type="ECO:0000313" key="2">
    <source>
        <dbReference type="EMBL" id="ORO80215.1"/>
    </source>
</evidence>
<accession>A0A1X1J4H4</accession>
<dbReference type="SUPFAM" id="SSF46579">
    <property type="entry name" value="Prefoldin"/>
    <property type="match status" value="1"/>
</dbReference>
<dbReference type="Proteomes" id="UP000193780">
    <property type="component" value="Unassembled WGS sequence"/>
</dbReference>
<organism evidence="2 3">
    <name type="scientific">Streptococcus oralis subsp. dentisani</name>
    <dbReference type="NCBI Taxonomy" id="1458253"/>
    <lineage>
        <taxon>Bacteria</taxon>
        <taxon>Bacillati</taxon>
        <taxon>Bacillota</taxon>
        <taxon>Bacilli</taxon>
        <taxon>Lactobacillales</taxon>
        <taxon>Streptococcaceae</taxon>
        <taxon>Streptococcus</taxon>
    </lineage>
</organism>
<dbReference type="Pfam" id="PF16888">
    <property type="entry name" value="YwqH-like"/>
    <property type="match status" value="1"/>
</dbReference>